<evidence type="ECO:0000256" key="6">
    <source>
        <dbReference type="SAM" id="MobiDB-lite"/>
    </source>
</evidence>
<dbReference type="PANTHER" id="PTHR12934">
    <property type="entry name" value="50S RIBOSOMAL PROTEIN L15"/>
    <property type="match status" value="1"/>
</dbReference>
<dbReference type="Proteomes" id="UP000054172">
    <property type="component" value="Unassembled WGS sequence"/>
</dbReference>
<keyword evidence="4" id="KW-0694">RNA-binding</keyword>
<evidence type="ECO:0000313" key="9">
    <source>
        <dbReference type="Proteomes" id="UP000054172"/>
    </source>
</evidence>
<dbReference type="InterPro" id="IPR030878">
    <property type="entry name" value="Ribosomal_uL15"/>
</dbReference>
<dbReference type="PANTHER" id="PTHR12934:SF11">
    <property type="entry name" value="LARGE RIBOSOMAL SUBUNIT PROTEIN UL15M"/>
    <property type="match status" value="1"/>
</dbReference>
<evidence type="ECO:0000256" key="3">
    <source>
        <dbReference type="ARBA" id="ARBA00023274"/>
    </source>
</evidence>
<dbReference type="GO" id="GO:0019843">
    <property type="term" value="F:rRNA binding"/>
    <property type="evidence" value="ECO:0007669"/>
    <property type="project" value="UniProtKB-UniRule"/>
</dbReference>
<evidence type="ECO:0000256" key="2">
    <source>
        <dbReference type="ARBA" id="ARBA00022980"/>
    </source>
</evidence>
<evidence type="ECO:0000313" key="8">
    <source>
        <dbReference type="EMBL" id="KQM08898.1"/>
    </source>
</evidence>
<evidence type="ECO:0000259" key="7">
    <source>
        <dbReference type="Pfam" id="PF00828"/>
    </source>
</evidence>
<comment type="function">
    <text evidence="4">Binds to the 23S rRNA.</text>
</comment>
<dbReference type="PROSITE" id="PS00475">
    <property type="entry name" value="RIBOSOMAL_L15"/>
    <property type="match status" value="1"/>
</dbReference>
<dbReference type="AlphaFoldDB" id="A0A0Q4B4U5"/>
<feature type="domain" description="Large ribosomal subunit protein uL15/eL18" evidence="7">
    <location>
        <begin position="80"/>
        <end position="150"/>
    </location>
</feature>
<evidence type="ECO:0000256" key="4">
    <source>
        <dbReference type="HAMAP-Rule" id="MF_01341"/>
    </source>
</evidence>
<dbReference type="STRING" id="1702214.AL399_04790"/>
<keyword evidence="2 4" id="KW-0689">Ribosomal protein</keyword>
<dbReference type="InterPro" id="IPR036227">
    <property type="entry name" value="Ribosomal_uL15/eL18_sf"/>
</dbReference>
<feature type="region of interest" description="Disordered" evidence="6">
    <location>
        <begin position="1"/>
        <end position="55"/>
    </location>
</feature>
<dbReference type="GO" id="GO:0006412">
    <property type="term" value="P:translation"/>
    <property type="evidence" value="ECO:0007669"/>
    <property type="project" value="UniProtKB-UniRule"/>
</dbReference>
<proteinExistence type="inferred from homology"/>
<protein>
    <recommendedName>
        <fullName evidence="4">Large ribosomal subunit protein uL15</fullName>
    </recommendedName>
</protein>
<organism evidence="8 9">
    <name type="scientific">Candidatus [Bacteroides] periocalifornicus</name>
    <dbReference type="NCBI Taxonomy" id="1702214"/>
    <lineage>
        <taxon>Bacteria</taxon>
        <taxon>Pseudomonadati</taxon>
        <taxon>Bacteroidota</taxon>
    </lineage>
</organism>
<comment type="subunit">
    <text evidence="4">Part of the 50S ribosomal subunit.</text>
</comment>
<gene>
    <name evidence="4" type="primary">rplO</name>
    <name evidence="8" type="ORF">AL399_04790</name>
</gene>
<dbReference type="PATRIC" id="fig|1702214.3.peg.1961"/>
<comment type="similarity">
    <text evidence="1 4 5">Belongs to the universal ribosomal protein uL15 family.</text>
</comment>
<dbReference type="GO" id="GO:0003735">
    <property type="term" value="F:structural constituent of ribosome"/>
    <property type="evidence" value="ECO:0007669"/>
    <property type="project" value="InterPro"/>
</dbReference>
<sequence>MASEVKLHTLRPNPRSNRERKRVGRGQGSGYGGTSTRGHKGAKSRSGYSRKIGFEGGQMPLQRRLPKFGFKNPFRIEYRVVNLSELQSIAEQYKVSTINLELFYELRKAKRREPVKILGGGELVTKLDVTANAFSESARKAIEALGGTATTI</sequence>
<dbReference type="Gene3D" id="3.100.10.10">
    <property type="match status" value="1"/>
</dbReference>
<dbReference type="GO" id="GO:0022625">
    <property type="term" value="C:cytosolic large ribosomal subunit"/>
    <property type="evidence" value="ECO:0007669"/>
    <property type="project" value="TreeGrafter"/>
</dbReference>
<evidence type="ECO:0000256" key="5">
    <source>
        <dbReference type="RuleBase" id="RU003888"/>
    </source>
</evidence>
<dbReference type="InterPro" id="IPR021131">
    <property type="entry name" value="Ribosomal_uL15/eL18"/>
</dbReference>
<keyword evidence="3 4" id="KW-0687">Ribonucleoprotein</keyword>
<feature type="compositionally biased region" description="Gly residues" evidence="6">
    <location>
        <begin position="25"/>
        <end position="35"/>
    </location>
</feature>
<dbReference type="Pfam" id="PF00828">
    <property type="entry name" value="Ribosomal_L27A"/>
    <property type="match status" value="1"/>
</dbReference>
<name>A0A0Q4B4U5_9BACT</name>
<dbReference type="HAMAP" id="MF_01341">
    <property type="entry name" value="Ribosomal_uL15"/>
    <property type="match status" value="1"/>
</dbReference>
<dbReference type="SUPFAM" id="SSF52080">
    <property type="entry name" value="Ribosomal proteins L15p and L18e"/>
    <property type="match status" value="1"/>
</dbReference>
<keyword evidence="4" id="KW-0699">rRNA-binding</keyword>
<dbReference type="NCBIfam" id="TIGR01071">
    <property type="entry name" value="rplO_bact"/>
    <property type="match status" value="1"/>
</dbReference>
<dbReference type="EMBL" id="LIIK01000018">
    <property type="protein sequence ID" value="KQM08898.1"/>
    <property type="molecule type" value="Genomic_DNA"/>
</dbReference>
<dbReference type="InterPro" id="IPR001196">
    <property type="entry name" value="Ribosomal_uL15_CS"/>
</dbReference>
<comment type="caution">
    <text evidence="8">The sequence shown here is derived from an EMBL/GenBank/DDBJ whole genome shotgun (WGS) entry which is preliminary data.</text>
</comment>
<keyword evidence="9" id="KW-1185">Reference proteome</keyword>
<reference evidence="8" key="1">
    <citation type="submission" date="2015-08" db="EMBL/GenBank/DDBJ databases">
        <title>Candidatus Bacteriodes Periocalifornicus.</title>
        <authorList>
            <person name="McLean J.S."/>
            <person name="Kelley S."/>
        </authorList>
    </citation>
    <scope>NUCLEOTIDE SEQUENCE [LARGE SCALE GENOMIC DNA]</scope>
    <source>
        <strain evidence="8">12B</strain>
    </source>
</reference>
<evidence type="ECO:0000256" key="1">
    <source>
        <dbReference type="ARBA" id="ARBA00007320"/>
    </source>
</evidence>
<accession>A0A0Q4B4U5</accession>
<dbReference type="InterPro" id="IPR005749">
    <property type="entry name" value="Ribosomal_uL15_bac-type"/>
</dbReference>